<evidence type="ECO:0000313" key="1">
    <source>
        <dbReference type="EMBL" id="CAG8836066.1"/>
    </source>
</evidence>
<comment type="caution">
    <text evidence="1">The sequence shown here is derived from an EMBL/GenBank/DDBJ whole genome shotgun (WGS) entry which is preliminary data.</text>
</comment>
<evidence type="ECO:0000313" key="2">
    <source>
        <dbReference type="Proteomes" id="UP000789901"/>
    </source>
</evidence>
<gene>
    <name evidence="1" type="ORF">GMARGA_LOCUS32854</name>
</gene>
<feature type="non-terminal residue" evidence="1">
    <location>
        <position position="268"/>
    </location>
</feature>
<keyword evidence="2" id="KW-1185">Reference proteome</keyword>
<proteinExistence type="predicted"/>
<name>A0ABN7WPI6_GIGMA</name>
<dbReference type="InterPro" id="IPR036691">
    <property type="entry name" value="Endo/exonu/phosph_ase_sf"/>
</dbReference>
<dbReference type="Proteomes" id="UP000789901">
    <property type="component" value="Unassembled WGS sequence"/>
</dbReference>
<dbReference type="SUPFAM" id="SSF56219">
    <property type="entry name" value="DNase I-like"/>
    <property type="match status" value="1"/>
</dbReference>
<protein>
    <submittedName>
        <fullName evidence="1">7968_t:CDS:1</fullName>
    </submittedName>
</protein>
<reference evidence="1 2" key="1">
    <citation type="submission" date="2021-06" db="EMBL/GenBank/DDBJ databases">
        <authorList>
            <person name="Kallberg Y."/>
            <person name="Tangrot J."/>
            <person name="Rosling A."/>
        </authorList>
    </citation>
    <scope>NUCLEOTIDE SEQUENCE [LARGE SCALE GENOMIC DNA]</scope>
    <source>
        <strain evidence="1 2">120-4 pot B 10/14</strain>
    </source>
</reference>
<dbReference type="Gene3D" id="3.60.10.10">
    <property type="entry name" value="Endonuclease/exonuclease/phosphatase"/>
    <property type="match status" value="1"/>
</dbReference>
<dbReference type="EMBL" id="CAJVQB010052768">
    <property type="protein sequence ID" value="CAG8836066.1"/>
    <property type="molecule type" value="Genomic_DNA"/>
</dbReference>
<feature type="non-terminal residue" evidence="1">
    <location>
        <position position="1"/>
    </location>
</feature>
<organism evidence="1 2">
    <name type="scientific">Gigaspora margarita</name>
    <dbReference type="NCBI Taxonomy" id="4874"/>
    <lineage>
        <taxon>Eukaryota</taxon>
        <taxon>Fungi</taxon>
        <taxon>Fungi incertae sedis</taxon>
        <taxon>Mucoromycota</taxon>
        <taxon>Glomeromycotina</taxon>
        <taxon>Glomeromycetes</taxon>
        <taxon>Diversisporales</taxon>
        <taxon>Gigasporaceae</taxon>
        <taxon>Gigaspora</taxon>
    </lineage>
</organism>
<sequence>DNQSLKVITHNVQGINAKLKFQLWLEKAAELGAHIISMTETKLPESTTPRSSLSNSLYTIFTANNDTSTGTNSKCNNPIYLLFPPQIPRSQAHNDQTSSCPQDEINTSLAKIKKLTDIDTQLLSQDALDANTYPDSIQAITGLKNTIYLARNLELENEKKETINGAILRRYTNFTDNTTKMIDSILQRKKGRVHFDNITLLNEVITELQEIKEATKKYFQRWTKHITLDESEWERWEQKYQPINAISDDIYADICKKITEEETENTIK</sequence>
<accession>A0ABN7WPI6</accession>